<dbReference type="EMBL" id="CAJNOQ010003774">
    <property type="protein sequence ID" value="CAF1028845.1"/>
    <property type="molecule type" value="Genomic_DNA"/>
</dbReference>
<keyword evidence="6 11" id="KW-1133">Transmembrane helix</keyword>
<evidence type="ECO:0000256" key="2">
    <source>
        <dbReference type="ARBA" id="ARBA00022475"/>
    </source>
</evidence>
<dbReference type="OrthoDB" id="1883493at2759"/>
<dbReference type="PANTHER" id="PTHR24372">
    <property type="entry name" value="GLYCOPROTEIN HORMONE RECEPTOR"/>
    <property type="match status" value="1"/>
</dbReference>
<evidence type="ECO:0000313" key="15">
    <source>
        <dbReference type="EMBL" id="CAF1028845.1"/>
    </source>
</evidence>
<evidence type="ECO:0000256" key="10">
    <source>
        <dbReference type="ARBA" id="ARBA00023224"/>
    </source>
</evidence>
<dbReference type="PANTHER" id="PTHR24372:SF77">
    <property type="entry name" value="G-PROTEIN COUPLED RECEPTORS FAMILY 1 PROFILE DOMAIN-CONTAINING PROTEIN"/>
    <property type="match status" value="1"/>
</dbReference>
<evidence type="ECO:0000313" key="16">
    <source>
        <dbReference type="EMBL" id="CAF3605959.1"/>
    </source>
</evidence>
<dbReference type="PRINTS" id="PR00373">
    <property type="entry name" value="GLYCHORMONER"/>
</dbReference>
<feature type="transmembrane region" description="Helical" evidence="11">
    <location>
        <begin position="398"/>
        <end position="423"/>
    </location>
</feature>
<dbReference type="SUPFAM" id="SSF81321">
    <property type="entry name" value="Family A G protein-coupled receptor-like"/>
    <property type="match status" value="1"/>
</dbReference>
<dbReference type="InterPro" id="IPR001611">
    <property type="entry name" value="Leu-rich_rpt"/>
</dbReference>
<keyword evidence="9" id="KW-0675">Receptor</keyword>
<dbReference type="InterPro" id="IPR032675">
    <property type="entry name" value="LRR_dom_sf"/>
</dbReference>
<dbReference type="EMBL" id="CAJNOK010001624">
    <property type="protein sequence ID" value="CAF0821633.1"/>
    <property type="molecule type" value="Genomic_DNA"/>
</dbReference>
<evidence type="ECO:0000256" key="1">
    <source>
        <dbReference type="ARBA" id="ARBA00004651"/>
    </source>
</evidence>
<dbReference type="Proteomes" id="UP000681722">
    <property type="component" value="Unassembled WGS sequence"/>
</dbReference>
<dbReference type="InterPro" id="IPR000276">
    <property type="entry name" value="GPCR_Rhodpsn"/>
</dbReference>
<keyword evidence="5" id="KW-0677">Repeat</keyword>
<dbReference type="EMBL" id="CAJOBC010003774">
    <property type="protein sequence ID" value="CAF3799812.1"/>
    <property type="molecule type" value="Genomic_DNA"/>
</dbReference>
<dbReference type="Proteomes" id="UP000677228">
    <property type="component" value="Unassembled WGS sequence"/>
</dbReference>
<dbReference type="Proteomes" id="UP000682733">
    <property type="component" value="Unassembled WGS sequence"/>
</dbReference>
<evidence type="ECO:0000256" key="3">
    <source>
        <dbReference type="ARBA" id="ARBA00022614"/>
    </source>
</evidence>
<evidence type="ECO:0000256" key="9">
    <source>
        <dbReference type="ARBA" id="ARBA00023170"/>
    </source>
</evidence>
<dbReference type="EMBL" id="CAJOBA010001624">
    <property type="protein sequence ID" value="CAF3605959.1"/>
    <property type="molecule type" value="Genomic_DNA"/>
</dbReference>
<evidence type="ECO:0000313" key="17">
    <source>
        <dbReference type="EMBL" id="CAF3799812.1"/>
    </source>
</evidence>
<comment type="subcellular location">
    <subcellularLocation>
        <location evidence="1">Cell membrane</location>
        <topology evidence="1">Multi-pass membrane protein</topology>
    </subcellularLocation>
</comment>
<evidence type="ECO:0000256" key="12">
    <source>
        <dbReference type="SAM" id="SignalP"/>
    </source>
</evidence>
<feature type="domain" description="G-protein coupled receptors family 1 profile" evidence="13">
    <location>
        <begin position="410"/>
        <end position="660"/>
    </location>
</feature>
<comment type="caution">
    <text evidence="15">The sequence shown here is derived from an EMBL/GenBank/DDBJ whole genome shotgun (WGS) entry which is preliminary data.</text>
</comment>
<dbReference type="InterPro" id="IPR017452">
    <property type="entry name" value="GPCR_Rhodpsn_7TM"/>
</dbReference>
<dbReference type="GO" id="GO:0016500">
    <property type="term" value="F:protein-hormone receptor activity"/>
    <property type="evidence" value="ECO:0007669"/>
    <property type="project" value="InterPro"/>
</dbReference>
<dbReference type="InterPro" id="IPR003591">
    <property type="entry name" value="Leu-rich_rpt_typical-subtyp"/>
</dbReference>
<protein>
    <recommendedName>
        <fullName evidence="13">G-protein coupled receptors family 1 profile domain-containing protein</fullName>
    </recommendedName>
</protein>
<name>A0A814IWH9_9BILA</name>
<dbReference type="GO" id="GO:0007189">
    <property type="term" value="P:adenylate cyclase-activating G protein-coupled receptor signaling pathway"/>
    <property type="evidence" value="ECO:0007669"/>
    <property type="project" value="TreeGrafter"/>
</dbReference>
<dbReference type="InterPro" id="IPR002131">
    <property type="entry name" value="Gphrmn_rcpt_fam"/>
</dbReference>
<keyword evidence="10" id="KW-0807">Transducer</keyword>
<evidence type="ECO:0000256" key="11">
    <source>
        <dbReference type="SAM" id="Phobius"/>
    </source>
</evidence>
<feature type="transmembrane region" description="Helical" evidence="11">
    <location>
        <begin position="564"/>
        <end position="587"/>
    </location>
</feature>
<accession>A0A814IWH9</accession>
<feature type="transmembrane region" description="Helical" evidence="11">
    <location>
        <begin position="643"/>
        <end position="663"/>
    </location>
</feature>
<evidence type="ECO:0000256" key="6">
    <source>
        <dbReference type="ARBA" id="ARBA00022989"/>
    </source>
</evidence>
<dbReference type="Gene3D" id="3.80.10.10">
    <property type="entry name" value="Ribonuclease Inhibitor"/>
    <property type="match status" value="1"/>
</dbReference>
<dbReference type="PROSITE" id="PS00237">
    <property type="entry name" value="G_PROTEIN_RECEP_F1_1"/>
    <property type="match status" value="1"/>
</dbReference>
<keyword evidence="8 11" id="KW-0472">Membrane</keyword>
<feature type="signal peptide" evidence="12">
    <location>
        <begin position="1"/>
        <end position="16"/>
    </location>
</feature>
<sequence>MIFLWFLTCLFVDIETSILNGCQIQIDHIYCRPKFRLFHSTSLLSDLSRTTTLTLTNSYLTGSVASINIKTLIIEDYPYPIFSDTFESSSIEIIHIEHTRLTLFPQWLCKLNLNLTTIQIEYSQIISLSKNDFRSCTNLTTLRITYSHLTHFQLPCNGLSQLRYLFLNNNELTTIDTQGLIRLSTLDLSFNRIVSISSNIFKQASQLRILNLSYNSLEMFNIMDESHLKNLKFLYLQGNVDLKTHPNWRLLSKLIVVEFPYSYFCCAPELLKINYAVYDQTTKEMSNISELDMCKINETLNIIKTTDNYIETHTTTYTQQEIQYDTTIFNKYSGHPLFNRQIHSILKSNGALFGQDVLATSDTHRIMLFEFQESTVCRPIPHAMTPCRNLFSKNVIRLVFIVIVIMALSCNILAVLLALSSILTSYHSCSIATVLTSNLAVSDFLYSIYLMSVAIVDYQYAEQFYGKAIFWQSSSSCKIAGFLYTFSSVSSTYALTLLTIERFYTILFSFKRQLTWPYSITICLICFGWFCSFTIALVPLFGMNTFQDNTLCVPFRLITSPDRYFVLILISFGVSSTVIIIYCYGLICLNLSYSHIRTSNDLKATIKILILVSVDLISRFPLLIFLCIYIMGYYTLTLDDIEIIILFVQPLNTCLNPLMYSINKTKLKQEMWRIYDSICNRISCFTFIKSGYQAMRQQSIDGIVEYRAKIET</sequence>
<keyword evidence="18" id="KW-1185">Reference proteome</keyword>
<dbReference type="Gene3D" id="1.20.1070.10">
    <property type="entry name" value="Rhodopsin 7-helix transmembrane proteins"/>
    <property type="match status" value="1"/>
</dbReference>
<evidence type="ECO:0000256" key="8">
    <source>
        <dbReference type="ARBA" id="ARBA00023136"/>
    </source>
</evidence>
<feature type="transmembrane region" description="Helical" evidence="11">
    <location>
        <begin position="444"/>
        <end position="461"/>
    </location>
</feature>
<dbReference type="PRINTS" id="PR00237">
    <property type="entry name" value="GPCRRHODOPSN"/>
</dbReference>
<gene>
    <name evidence="15" type="ORF">GPM918_LOCUS15172</name>
    <name evidence="14" type="ORF">OVA965_LOCUS5678</name>
    <name evidence="17" type="ORF">SRO942_LOCUS15172</name>
    <name evidence="16" type="ORF">TMI583_LOCUS5675</name>
</gene>
<dbReference type="SMART" id="SM00369">
    <property type="entry name" value="LRR_TYP"/>
    <property type="match status" value="2"/>
</dbReference>
<dbReference type="GO" id="GO:0005886">
    <property type="term" value="C:plasma membrane"/>
    <property type="evidence" value="ECO:0007669"/>
    <property type="project" value="UniProtKB-SubCell"/>
</dbReference>
<feature type="transmembrane region" description="Helical" evidence="11">
    <location>
        <begin position="608"/>
        <end position="631"/>
    </location>
</feature>
<dbReference type="GO" id="GO:0008528">
    <property type="term" value="F:G protein-coupled peptide receptor activity"/>
    <property type="evidence" value="ECO:0007669"/>
    <property type="project" value="TreeGrafter"/>
</dbReference>
<keyword evidence="2" id="KW-1003">Cell membrane</keyword>
<evidence type="ECO:0000313" key="18">
    <source>
        <dbReference type="Proteomes" id="UP000663829"/>
    </source>
</evidence>
<evidence type="ECO:0000256" key="7">
    <source>
        <dbReference type="ARBA" id="ARBA00023040"/>
    </source>
</evidence>
<proteinExistence type="predicted"/>
<dbReference type="Proteomes" id="UP000663829">
    <property type="component" value="Unassembled WGS sequence"/>
</dbReference>
<dbReference type="Pfam" id="PF00001">
    <property type="entry name" value="7tm_1"/>
    <property type="match status" value="1"/>
</dbReference>
<dbReference type="Pfam" id="PF13855">
    <property type="entry name" value="LRR_8"/>
    <property type="match status" value="1"/>
</dbReference>
<evidence type="ECO:0000256" key="4">
    <source>
        <dbReference type="ARBA" id="ARBA00022692"/>
    </source>
</evidence>
<evidence type="ECO:0000256" key="5">
    <source>
        <dbReference type="ARBA" id="ARBA00022737"/>
    </source>
</evidence>
<keyword evidence="12" id="KW-0732">Signal</keyword>
<reference evidence="15" key="1">
    <citation type="submission" date="2021-02" db="EMBL/GenBank/DDBJ databases">
        <authorList>
            <person name="Nowell W R."/>
        </authorList>
    </citation>
    <scope>NUCLEOTIDE SEQUENCE</scope>
</reference>
<dbReference type="SUPFAM" id="SSF52058">
    <property type="entry name" value="L domain-like"/>
    <property type="match status" value="1"/>
</dbReference>
<organism evidence="15 18">
    <name type="scientific">Didymodactylos carnosus</name>
    <dbReference type="NCBI Taxonomy" id="1234261"/>
    <lineage>
        <taxon>Eukaryota</taxon>
        <taxon>Metazoa</taxon>
        <taxon>Spiralia</taxon>
        <taxon>Gnathifera</taxon>
        <taxon>Rotifera</taxon>
        <taxon>Eurotatoria</taxon>
        <taxon>Bdelloidea</taxon>
        <taxon>Philodinida</taxon>
        <taxon>Philodinidae</taxon>
        <taxon>Didymodactylos</taxon>
    </lineage>
</organism>
<feature type="chain" id="PRO_5035600698" description="G-protein coupled receptors family 1 profile domain-containing protein" evidence="12">
    <location>
        <begin position="17"/>
        <end position="712"/>
    </location>
</feature>
<keyword evidence="3" id="KW-0433">Leucine-rich repeat</keyword>
<evidence type="ECO:0000313" key="14">
    <source>
        <dbReference type="EMBL" id="CAF0821633.1"/>
    </source>
</evidence>
<keyword evidence="4 11" id="KW-0812">Transmembrane</keyword>
<keyword evidence="7" id="KW-0297">G-protein coupled receptor</keyword>
<feature type="transmembrane region" description="Helical" evidence="11">
    <location>
        <begin position="516"/>
        <end position="541"/>
    </location>
</feature>
<dbReference type="PROSITE" id="PS50262">
    <property type="entry name" value="G_PROTEIN_RECEP_F1_2"/>
    <property type="match status" value="1"/>
</dbReference>
<dbReference type="GO" id="GO:0009755">
    <property type="term" value="P:hormone-mediated signaling pathway"/>
    <property type="evidence" value="ECO:0007669"/>
    <property type="project" value="TreeGrafter"/>
</dbReference>
<dbReference type="PROSITE" id="PS51450">
    <property type="entry name" value="LRR"/>
    <property type="match status" value="1"/>
</dbReference>
<feature type="transmembrane region" description="Helical" evidence="11">
    <location>
        <begin position="481"/>
        <end position="504"/>
    </location>
</feature>
<dbReference type="AlphaFoldDB" id="A0A814IWH9"/>
<evidence type="ECO:0000259" key="13">
    <source>
        <dbReference type="PROSITE" id="PS50262"/>
    </source>
</evidence>